<keyword evidence="2" id="KW-1185">Reference proteome</keyword>
<dbReference type="AlphaFoldDB" id="A0A1G7IVM0"/>
<proteinExistence type="predicted"/>
<accession>A0A1G7IVM0</accession>
<reference evidence="1 2" key="1">
    <citation type="submission" date="2016-10" db="EMBL/GenBank/DDBJ databases">
        <authorList>
            <person name="de Groot N.N."/>
        </authorList>
    </citation>
    <scope>NUCLEOTIDE SEQUENCE [LARGE SCALE GENOMIC DNA]</scope>
    <source>
        <strain evidence="1 2">DSM 16195</strain>
    </source>
</reference>
<evidence type="ECO:0008006" key="3">
    <source>
        <dbReference type="Google" id="ProtNLM"/>
    </source>
</evidence>
<dbReference type="EMBL" id="FNBA01000007">
    <property type="protein sequence ID" value="SDF16703.1"/>
    <property type="molecule type" value="Genomic_DNA"/>
</dbReference>
<dbReference type="InterPro" id="IPR029063">
    <property type="entry name" value="SAM-dependent_MTases_sf"/>
</dbReference>
<protein>
    <recommendedName>
        <fullName evidence="3">Phytanoyl-CoA dioxygenase</fullName>
    </recommendedName>
</protein>
<organism evidence="1 2">
    <name type="scientific">Ulvibacter litoralis</name>
    <dbReference type="NCBI Taxonomy" id="227084"/>
    <lineage>
        <taxon>Bacteria</taxon>
        <taxon>Pseudomonadati</taxon>
        <taxon>Bacteroidota</taxon>
        <taxon>Flavobacteriia</taxon>
        <taxon>Flavobacteriales</taxon>
        <taxon>Flavobacteriaceae</taxon>
        <taxon>Ulvibacter</taxon>
    </lineage>
</organism>
<dbReference type="RefSeq" id="WP_093145257.1">
    <property type="nucleotide sequence ID" value="NZ_BMWO01000008.1"/>
</dbReference>
<dbReference type="OrthoDB" id="1157001at2"/>
<dbReference type="Proteomes" id="UP000199321">
    <property type="component" value="Unassembled WGS sequence"/>
</dbReference>
<dbReference type="Gene3D" id="3.40.50.150">
    <property type="entry name" value="Vaccinia Virus protein VP39"/>
    <property type="match status" value="1"/>
</dbReference>
<name>A0A1G7IVM0_9FLAO</name>
<gene>
    <name evidence="1" type="ORF">SAMN05421855_10742</name>
</gene>
<evidence type="ECO:0000313" key="2">
    <source>
        <dbReference type="Proteomes" id="UP000199321"/>
    </source>
</evidence>
<dbReference type="STRING" id="227084.SAMN05421855_10742"/>
<sequence length="342" mass="38256">MNAQLKKIDDIASVLYADTMHYGKLLEACKNLSLLLNGITAPSFSSLDEDTAAYTSSGKAISFKWAGMCIDDIIRTKKFSHGLYKAVKKVQETKNGKVHIVYAGTGPFATLTIPLLSKFTASEITFTLLEINSDSFENLKKVISYFSAEAYVSVLEQCDAARYKLKTPEEVDIIISETMMAGLKTEPQVAITYNLMRQVPDTTLLIPEEITLNIIAVNKKQRSLNKQSIDTRIPYYTTLASVFTVSKSTVRAHQDAFIEAFPKYQFPENTLEIPNDIQRGYDQLNIETVIKIFDDEVLEIDESGLTVLLPLLELNPMLETISSMETQYVCGENPGLICRPKM</sequence>
<evidence type="ECO:0000313" key="1">
    <source>
        <dbReference type="EMBL" id="SDF16703.1"/>
    </source>
</evidence>